<dbReference type="InterPro" id="IPR036188">
    <property type="entry name" value="FAD/NAD-bd_sf"/>
</dbReference>
<accession>A0ABR3ZIY7</accession>
<evidence type="ECO:0000313" key="10">
    <source>
        <dbReference type="Proteomes" id="UP001583186"/>
    </source>
</evidence>
<evidence type="ECO:0000256" key="2">
    <source>
        <dbReference type="ARBA" id="ARBA00022630"/>
    </source>
</evidence>
<name>A0ABR3ZIY7_9PEZI</name>
<dbReference type="Gene3D" id="3.50.50.60">
    <property type="entry name" value="FAD/NAD(P)-binding domain"/>
    <property type="match status" value="1"/>
</dbReference>
<feature type="transmembrane region" description="Helical" evidence="7">
    <location>
        <begin position="7"/>
        <end position="27"/>
    </location>
</feature>
<comment type="similarity">
    <text evidence="1">Belongs to the paxM FAD-dependent monooxygenase family.</text>
</comment>
<dbReference type="SUPFAM" id="SSF54373">
    <property type="entry name" value="FAD-linked reductases, C-terminal domain"/>
    <property type="match status" value="1"/>
</dbReference>
<dbReference type="Pfam" id="PF01494">
    <property type="entry name" value="FAD_binding_3"/>
    <property type="match status" value="1"/>
</dbReference>
<keyword evidence="7" id="KW-0812">Transmembrane</keyword>
<evidence type="ECO:0000256" key="5">
    <source>
        <dbReference type="ARBA" id="ARBA00023033"/>
    </source>
</evidence>
<keyword evidence="7" id="KW-1133">Transmembrane helix</keyword>
<dbReference type="InterPro" id="IPR050493">
    <property type="entry name" value="FAD-dep_Monooxygenase_BioMet"/>
</dbReference>
<evidence type="ECO:0000256" key="1">
    <source>
        <dbReference type="ARBA" id="ARBA00007992"/>
    </source>
</evidence>
<reference evidence="9 10" key="1">
    <citation type="journal article" date="2024" name="IMA Fungus">
        <title>IMA Genome - F19 : A genome assembly and annotation guide to empower mycologists, including annotated draft genome sequences of Ceratocystis pirilliformis, Diaporthe australafricana, Fusarium ophioides, Paecilomyces lecythidis, and Sporothrix stenoceras.</title>
        <authorList>
            <person name="Aylward J."/>
            <person name="Wilson A.M."/>
            <person name="Visagie C.M."/>
            <person name="Spraker J."/>
            <person name="Barnes I."/>
            <person name="Buitendag C."/>
            <person name="Ceriani C."/>
            <person name="Del Mar Angel L."/>
            <person name="du Plessis D."/>
            <person name="Fuchs T."/>
            <person name="Gasser K."/>
            <person name="Kramer D."/>
            <person name="Li W."/>
            <person name="Munsamy K."/>
            <person name="Piso A."/>
            <person name="Price J.L."/>
            <person name="Sonnekus B."/>
            <person name="Thomas C."/>
            <person name="van der Nest A."/>
            <person name="van Dijk A."/>
            <person name="van Heerden A."/>
            <person name="van Vuuren N."/>
            <person name="Yilmaz N."/>
            <person name="Duong T.A."/>
            <person name="van der Merwe N.A."/>
            <person name="Wingfield M.J."/>
            <person name="Wingfield B.D."/>
        </authorList>
    </citation>
    <scope>NUCLEOTIDE SEQUENCE [LARGE SCALE GENOMIC DNA]</scope>
    <source>
        <strain evidence="9 10">CMW 5346</strain>
    </source>
</reference>
<keyword evidence="2" id="KW-0285">Flavoprotein</keyword>
<comment type="caution">
    <text evidence="9">The sequence shown here is derived from an EMBL/GenBank/DDBJ whole genome shotgun (WGS) entry which is preliminary data.</text>
</comment>
<organism evidence="9 10">
    <name type="scientific">Sporothrix stenoceras</name>
    <dbReference type="NCBI Taxonomy" id="5173"/>
    <lineage>
        <taxon>Eukaryota</taxon>
        <taxon>Fungi</taxon>
        <taxon>Dikarya</taxon>
        <taxon>Ascomycota</taxon>
        <taxon>Pezizomycotina</taxon>
        <taxon>Sordariomycetes</taxon>
        <taxon>Sordariomycetidae</taxon>
        <taxon>Ophiostomatales</taxon>
        <taxon>Ophiostomataceae</taxon>
        <taxon>Sporothrix</taxon>
    </lineage>
</organism>
<feature type="compositionally biased region" description="Basic and acidic residues" evidence="6">
    <location>
        <begin position="390"/>
        <end position="405"/>
    </location>
</feature>
<evidence type="ECO:0000256" key="3">
    <source>
        <dbReference type="ARBA" id="ARBA00022827"/>
    </source>
</evidence>
<evidence type="ECO:0000256" key="7">
    <source>
        <dbReference type="SAM" id="Phobius"/>
    </source>
</evidence>
<evidence type="ECO:0000256" key="6">
    <source>
        <dbReference type="SAM" id="MobiDB-lite"/>
    </source>
</evidence>
<gene>
    <name evidence="9" type="ORF">Sste5346_002395</name>
</gene>
<dbReference type="SUPFAM" id="SSF51905">
    <property type="entry name" value="FAD/NAD(P)-binding domain"/>
    <property type="match status" value="1"/>
</dbReference>
<sequence>MSNPINIVIVGGGIGGLSAAVAISLAVTPTPKVTILEAAKELSEIGAGIQVAPNLTRLLVDRFGMADAVTKHAIAPRFVRQVRWEDGRELTRANLNENDRCERAFGHKYYYLHRVDLQGMLLARAVELGVDIITSAKVVSYQHIADIGGETVTCADGRAFSTDLVVAADGAKSRLSEYVLGAQVPVTPTGDSAYRATLPREQVVEDPDFASLNFEEGSVVWLGPLAHVVGYFVRGGSTYNLVIVVPDDDKERNEETWKLKGDPEKLRSHFAGWDWRLRKLLDKVDAENLYLWNLRDRPMLPTWLVPEAGNLVLLGDAAHPMLPYVGQGAASAVEDAVALAECLFHADKQNWALRRAIEVYQDVRRPRTDKMRMAGHKNRDYFHMIDGPEQEERDKKLATNSDVEKTPNQLDDPETLQDMYGYDVYSEIRRALGAAN</sequence>
<dbReference type="PANTHER" id="PTHR13789">
    <property type="entry name" value="MONOOXYGENASE"/>
    <property type="match status" value="1"/>
</dbReference>
<proteinExistence type="inferred from homology"/>
<dbReference type="PRINTS" id="PR00420">
    <property type="entry name" value="RNGMNOXGNASE"/>
</dbReference>
<keyword evidence="5" id="KW-0503">Monooxygenase</keyword>
<keyword evidence="7" id="KW-0472">Membrane</keyword>
<dbReference type="Proteomes" id="UP001583186">
    <property type="component" value="Unassembled WGS sequence"/>
</dbReference>
<feature type="region of interest" description="Disordered" evidence="6">
    <location>
        <begin position="383"/>
        <end position="415"/>
    </location>
</feature>
<evidence type="ECO:0000313" key="9">
    <source>
        <dbReference type="EMBL" id="KAL1900670.1"/>
    </source>
</evidence>
<keyword evidence="4" id="KW-0560">Oxidoreductase</keyword>
<evidence type="ECO:0000256" key="4">
    <source>
        <dbReference type="ARBA" id="ARBA00023002"/>
    </source>
</evidence>
<keyword evidence="10" id="KW-1185">Reference proteome</keyword>
<feature type="domain" description="FAD-binding" evidence="8">
    <location>
        <begin position="7"/>
        <end position="371"/>
    </location>
</feature>
<dbReference type="EMBL" id="JAWCUI010000009">
    <property type="protein sequence ID" value="KAL1900670.1"/>
    <property type="molecule type" value="Genomic_DNA"/>
</dbReference>
<dbReference type="PANTHER" id="PTHR13789:SF147">
    <property type="entry name" value="PUTATIVE (AFU_ORTHOLOGUE AFUA_2G01950)-RELATED"/>
    <property type="match status" value="1"/>
</dbReference>
<evidence type="ECO:0000259" key="8">
    <source>
        <dbReference type="Pfam" id="PF01494"/>
    </source>
</evidence>
<keyword evidence="3" id="KW-0274">FAD</keyword>
<protein>
    <recommendedName>
        <fullName evidence="8">FAD-binding domain-containing protein</fullName>
    </recommendedName>
</protein>
<dbReference type="InterPro" id="IPR002938">
    <property type="entry name" value="FAD-bd"/>
</dbReference>